<dbReference type="GO" id="GO:0016787">
    <property type="term" value="F:hydrolase activity"/>
    <property type="evidence" value="ECO:0007669"/>
    <property type="project" value="UniProtKB-KW"/>
</dbReference>
<gene>
    <name evidence="6" type="ORF">ACFO9K_12520</name>
</gene>
<name>A0ABD5Q3A3_9EURY</name>
<dbReference type="InterPro" id="IPR045455">
    <property type="entry name" value="NrS-1_pol-like_helicase"/>
</dbReference>
<dbReference type="NCBIfam" id="TIGR01613">
    <property type="entry name" value="primase_Cterm"/>
    <property type="match status" value="1"/>
</dbReference>
<dbReference type="InterPro" id="IPR006500">
    <property type="entry name" value="Helicase_put_C_phage/plasmid"/>
</dbReference>
<accession>A0ABD5Q3A3</accession>
<protein>
    <submittedName>
        <fullName evidence="6">Phage/plasmid primase, P4 family</fullName>
    </submittedName>
</protein>
<reference evidence="6 7" key="1">
    <citation type="journal article" date="2019" name="Int. J. Syst. Evol. Microbiol.">
        <title>The Global Catalogue of Microorganisms (GCM) 10K type strain sequencing project: providing services to taxonomists for standard genome sequencing and annotation.</title>
        <authorList>
            <consortium name="The Broad Institute Genomics Platform"/>
            <consortium name="The Broad Institute Genome Sequencing Center for Infectious Disease"/>
            <person name="Wu L."/>
            <person name="Ma J."/>
        </authorList>
    </citation>
    <scope>NUCLEOTIDE SEQUENCE [LARGE SCALE GENOMIC DNA]</scope>
    <source>
        <strain evidence="6 7">XZYJ18</strain>
    </source>
</reference>
<dbReference type="AlphaFoldDB" id="A0ABD5Q3A3"/>
<evidence type="ECO:0000256" key="4">
    <source>
        <dbReference type="SAM" id="MobiDB-lite"/>
    </source>
</evidence>
<dbReference type="Gene3D" id="3.40.50.300">
    <property type="entry name" value="P-loop containing nucleotide triphosphate hydrolases"/>
    <property type="match status" value="1"/>
</dbReference>
<dbReference type="InterPro" id="IPR014015">
    <property type="entry name" value="Helicase_SF3_DNA-vir"/>
</dbReference>
<feature type="compositionally biased region" description="Acidic residues" evidence="4">
    <location>
        <begin position="128"/>
        <end position="137"/>
    </location>
</feature>
<dbReference type="SUPFAM" id="SSF52540">
    <property type="entry name" value="P-loop containing nucleoside triphosphate hydrolases"/>
    <property type="match status" value="1"/>
</dbReference>
<evidence type="ECO:0000313" key="6">
    <source>
        <dbReference type="EMBL" id="MFC4825083.1"/>
    </source>
</evidence>
<keyword evidence="2" id="KW-0378">Hydrolase</keyword>
<feature type="compositionally biased region" description="Low complexity" evidence="4">
    <location>
        <begin position="917"/>
        <end position="929"/>
    </location>
</feature>
<dbReference type="PANTHER" id="PTHR35372">
    <property type="entry name" value="ATP BINDING PROTEIN-RELATED"/>
    <property type="match status" value="1"/>
</dbReference>
<evidence type="ECO:0000313" key="7">
    <source>
        <dbReference type="Proteomes" id="UP001595945"/>
    </source>
</evidence>
<dbReference type="RefSeq" id="WP_254269212.1">
    <property type="nucleotide sequence ID" value="NZ_CP100400.1"/>
</dbReference>
<evidence type="ECO:0000259" key="5">
    <source>
        <dbReference type="PROSITE" id="PS51206"/>
    </source>
</evidence>
<sequence length="1032" mass="113164">MPGDPIDDGDDGDADPAEEFFTLDGADDDLIDLVTDYTESSASVERVEERQEYGITVLTARDGSGSAIREIALIESNTDAITGVLDDMHAGKCTLVVTDGDDVPPWLSDSIDVWTTAELREHVHGAQDDTDDTEVDVDDRRLSGGEDPAEVDPDIDPESVTLTGSTDSTVQAELLTDQEDVEGAADDVETVDLSDELQPVMDGEPENGGTVTNVVALHCRVVRVDRGGNKYDTYANVVVADYSGAATIRVHDEDTIDAFDGQVGDEVLVTAVGDSRERRGVEYITTDATGVIELQSDDYPAGYYLDAPSPLEDVGSMYALAETKAEAWSEIADAVLEEYQVKVPYGSEKAWLYVADQSRADYGVWVPDGLERLETVLDDHLPSKDNKSHDRREILKNVKNRARVEADAFAEGVPDDADLKWMVGVENGVIDLKTGELHDHAPHWRLRSKLPTEYKPGEYDGLGDGIDWFLDDVCRDEEDRRMCIAMAAHSLMRHHNIKSSFPILGPADTGKTKWHGIVKRLVGYDNVATINFDSFAAGEGFETGKIMNAHAVLDDDASGKKINDLNYLKKVTGGEEVSVNRKYEKLADFQPYATVSWLSNDPAVLGERNSGVKSRLYPIVMPHRHTEDEDDGHKMAIDAAELEDRIYAEEEIEALLVAAVEKAQEMADTGKPGSERTETERWELYHWYSDASLRFQRDHLQAKTGAKMKKQAVYEVYSAMCQQDGIEPMAESQFWTSMRKSAEISFEGGSWIGDKRAVEHIMLSEEAVKIAPEWVVEEYESEIETGIKTNPLDRVAPIEDLNFGPLGPVEGRVIGRRHLQGDGGSGVLVRIQDDSGRLDVIAWDDDGVENELAGVRVGDKIRTDNGTLLRNDKGSQQLQIGDFGSVDIVELGPNHSGDQQGLPDADDDDGDDDGDEVVNGSSDDGTTADTDVESPGASEGGQESQDGVMADGGDTEGDGLSIDADVQRDRVRGLRDIIESVEHEHDEGAPLAEVRERAVEAGLSEDKFDHELMKLKKQGKVYEPAEDRLRAV</sequence>
<dbReference type="InterPro" id="IPR051620">
    <property type="entry name" value="ORF904-like_C"/>
</dbReference>
<dbReference type="GeneID" id="73044213"/>
<feature type="compositionally biased region" description="Acidic residues" evidence="4">
    <location>
        <begin position="1"/>
        <end position="18"/>
    </location>
</feature>
<dbReference type="InterPro" id="IPR036388">
    <property type="entry name" value="WH-like_DNA-bd_sf"/>
</dbReference>
<feature type="region of interest" description="Disordered" evidence="4">
    <location>
        <begin position="122"/>
        <end position="163"/>
    </location>
</feature>
<dbReference type="InterPro" id="IPR027417">
    <property type="entry name" value="P-loop_NTPase"/>
</dbReference>
<feature type="region of interest" description="Disordered" evidence="4">
    <location>
        <begin position="887"/>
        <end position="968"/>
    </location>
</feature>
<feature type="region of interest" description="Disordered" evidence="4">
    <location>
        <begin position="1"/>
        <end position="20"/>
    </location>
</feature>
<dbReference type="GO" id="GO:0005524">
    <property type="term" value="F:ATP binding"/>
    <property type="evidence" value="ECO:0007669"/>
    <property type="project" value="UniProtKB-KW"/>
</dbReference>
<dbReference type="Pfam" id="PF08706">
    <property type="entry name" value="D5_N"/>
    <property type="match status" value="1"/>
</dbReference>
<keyword evidence="1" id="KW-0547">Nucleotide-binding</keyword>
<proteinExistence type="predicted"/>
<feature type="compositionally biased region" description="Acidic residues" evidence="4">
    <location>
        <begin position="904"/>
        <end position="916"/>
    </location>
</feature>
<evidence type="ECO:0000256" key="3">
    <source>
        <dbReference type="ARBA" id="ARBA00022840"/>
    </source>
</evidence>
<dbReference type="Proteomes" id="UP001595945">
    <property type="component" value="Unassembled WGS sequence"/>
</dbReference>
<dbReference type="SMART" id="SM00885">
    <property type="entry name" value="D5_N"/>
    <property type="match status" value="1"/>
</dbReference>
<dbReference type="InterPro" id="IPR014818">
    <property type="entry name" value="Phage/plasmid_primase_P4_C"/>
</dbReference>
<evidence type="ECO:0000256" key="1">
    <source>
        <dbReference type="ARBA" id="ARBA00022741"/>
    </source>
</evidence>
<dbReference type="Gene3D" id="1.10.10.10">
    <property type="entry name" value="Winged helix-like DNA-binding domain superfamily/Winged helix DNA-binding domain"/>
    <property type="match status" value="1"/>
</dbReference>
<keyword evidence="7" id="KW-1185">Reference proteome</keyword>
<organism evidence="6 7">
    <name type="scientific">Halorussus aquaticus</name>
    <dbReference type="NCBI Taxonomy" id="2953748"/>
    <lineage>
        <taxon>Archaea</taxon>
        <taxon>Methanobacteriati</taxon>
        <taxon>Methanobacteriota</taxon>
        <taxon>Stenosarchaea group</taxon>
        <taxon>Halobacteria</taxon>
        <taxon>Halobacteriales</taxon>
        <taxon>Haladaptataceae</taxon>
        <taxon>Halorussus</taxon>
    </lineage>
</organism>
<feature type="domain" description="SF3 helicase" evidence="5">
    <location>
        <begin position="478"/>
        <end position="634"/>
    </location>
</feature>
<feature type="compositionally biased region" description="Acidic residues" evidence="4">
    <location>
        <begin position="147"/>
        <end position="157"/>
    </location>
</feature>
<dbReference type="PROSITE" id="PS51206">
    <property type="entry name" value="SF3_HELICASE_1"/>
    <property type="match status" value="1"/>
</dbReference>
<keyword evidence="3" id="KW-0067">ATP-binding</keyword>
<dbReference type="Pfam" id="PF19263">
    <property type="entry name" value="DUF5906"/>
    <property type="match status" value="1"/>
</dbReference>
<comment type="caution">
    <text evidence="6">The sequence shown here is derived from an EMBL/GenBank/DDBJ whole genome shotgun (WGS) entry which is preliminary data.</text>
</comment>
<dbReference type="EMBL" id="JBHSHT010000001">
    <property type="protein sequence ID" value="MFC4825083.1"/>
    <property type="molecule type" value="Genomic_DNA"/>
</dbReference>
<evidence type="ECO:0000256" key="2">
    <source>
        <dbReference type="ARBA" id="ARBA00022801"/>
    </source>
</evidence>
<dbReference type="PANTHER" id="PTHR35372:SF2">
    <property type="entry name" value="SF3 HELICASE DOMAIN-CONTAINING PROTEIN"/>
    <property type="match status" value="1"/>
</dbReference>